<organism evidence="1 2">
    <name type="scientific">Haemophilus haemolyticus</name>
    <dbReference type="NCBI Taxonomy" id="726"/>
    <lineage>
        <taxon>Bacteria</taxon>
        <taxon>Pseudomonadati</taxon>
        <taxon>Pseudomonadota</taxon>
        <taxon>Gammaproteobacteria</taxon>
        <taxon>Pasteurellales</taxon>
        <taxon>Pasteurellaceae</taxon>
        <taxon>Haemophilus</taxon>
    </lineage>
</organism>
<reference evidence="1 2" key="1">
    <citation type="submission" date="2020-07" db="EMBL/GenBank/DDBJ databases">
        <title>Genus Haemophilus, Bergeys manual.</title>
        <authorList>
            <person name="Noerskov-Lauritsen N."/>
        </authorList>
    </citation>
    <scope>NUCLEOTIDE SEQUENCE [LARGE SCALE GENOMIC DNA]</scope>
    <source>
        <strain evidence="1 2">CCUG30047</strain>
    </source>
</reference>
<sequence length="309" mass="36165">MKSEDGLADMYSFFSELNKDTIPYYYASINKSTPIDINTNIDRLNGFFTIEFNDFDEILIDENNPKINLRSISFRASRNDNINNGFGFVIEGRDIDDKQIIELNKDSIFIVPEELEIFANGGKPIRNLNSFESVIEEWKKPTRTMNPDTVVEQNFIVNTETMKVFELKRVPFFAQEAQNEEYTDNNSKAGRKKDPRYNNIIEIAQKLFEKYPNSNKESIVNALFKILEINDLSIQTIRRYLDENNIGEKRRRINKQYESITLIYQPFNPNTQNQTILIMNIQNLILSIFINTPPHTIRPDKQDISRHVI</sequence>
<comment type="caution">
    <text evidence="1">The sequence shown here is derived from an EMBL/GenBank/DDBJ whole genome shotgun (WGS) entry which is preliminary data.</text>
</comment>
<proteinExistence type="predicted"/>
<dbReference type="RefSeq" id="WP_179227469.1">
    <property type="nucleotide sequence ID" value="NZ_JACBKA010000006.1"/>
</dbReference>
<dbReference type="EMBL" id="JACBKA010000006">
    <property type="protein sequence ID" value="NYA27096.1"/>
    <property type="molecule type" value="Genomic_DNA"/>
</dbReference>
<accession>A0A852PHM8</accession>
<evidence type="ECO:0000313" key="1">
    <source>
        <dbReference type="EMBL" id="NYA27096.1"/>
    </source>
</evidence>
<gene>
    <name evidence="1" type="ORF">HZI69_04495</name>
</gene>
<dbReference type="AlphaFoldDB" id="A0A852PHM8"/>
<evidence type="ECO:0000313" key="2">
    <source>
        <dbReference type="Proteomes" id="UP000590599"/>
    </source>
</evidence>
<dbReference type="Proteomes" id="UP000590599">
    <property type="component" value="Unassembled WGS sequence"/>
</dbReference>
<name>A0A852PHM8_HAEHA</name>
<protein>
    <submittedName>
        <fullName evidence="1">Uncharacterized protein</fullName>
    </submittedName>
</protein>